<dbReference type="WBParaSite" id="PgR066_g013_t01">
    <property type="protein sequence ID" value="PgR066_g013_t01"/>
    <property type="gene ID" value="PgR066_g013"/>
</dbReference>
<keyword evidence="1" id="KW-0472">Membrane</keyword>
<evidence type="ECO:0000256" key="1">
    <source>
        <dbReference type="SAM" id="Phobius"/>
    </source>
</evidence>
<dbReference type="AlphaFoldDB" id="A0A915BWH5"/>
<reference evidence="3" key="1">
    <citation type="submission" date="2022-11" db="UniProtKB">
        <authorList>
            <consortium name="WormBaseParasite"/>
        </authorList>
    </citation>
    <scope>IDENTIFICATION</scope>
</reference>
<keyword evidence="1" id="KW-1133">Transmembrane helix</keyword>
<accession>A0A915BWH5</accession>
<name>A0A915BWH5_PARUN</name>
<sequence>MFLVSSSNVIVNGLETSTRVAPVTSPIPYPTASYIGPYTGEYLGHIWRPKTTPSPVTSTALPATTESADVNVSSNETKYAKENSTHEVLTIYKDFNASLVKKLVITTAVASAIGVFVMLICTPWCDRKARDAHLTLDIYTYEEMIRNEKLSIKKAIRAREIIKREEMLQSPERLKKLELRRRYGLKQILNTSESSQCTPHEANQR</sequence>
<protein>
    <submittedName>
        <fullName evidence="3">Transmembrane protein</fullName>
    </submittedName>
</protein>
<evidence type="ECO:0000313" key="2">
    <source>
        <dbReference type="Proteomes" id="UP000887569"/>
    </source>
</evidence>
<dbReference type="Proteomes" id="UP000887569">
    <property type="component" value="Unplaced"/>
</dbReference>
<keyword evidence="1" id="KW-0812">Transmembrane</keyword>
<proteinExistence type="predicted"/>
<keyword evidence="2" id="KW-1185">Reference proteome</keyword>
<evidence type="ECO:0000313" key="3">
    <source>
        <dbReference type="WBParaSite" id="PgR066_g013_t01"/>
    </source>
</evidence>
<feature type="transmembrane region" description="Helical" evidence="1">
    <location>
        <begin position="103"/>
        <end position="125"/>
    </location>
</feature>
<organism evidence="2 3">
    <name type="scientific">Parascaris univalens</name>
    <name type="common">Nematode worm</name>
    <dbReference type="NCBI Taxonomy" id="6257"/>
    <lineage>
        <taxon>Eukaryota</taxon>
        <taxon>Metazoa</taxon>
        <taxon>Ecdysozoa</taxon>
        <taxon>Nematoda</taxon>
        <taxon>Chromadorea</taxon>
        <taxon>Rhabditida</taxon>
        <taxon>Spirurina</taxon>
        <taxon>Ascaridomorpha</taxon>
        <taxon>Ascaridoidea</taxon>
        <taxon>Ascarididae</taxon>
        <taxon>Parascaris</taxon>
    </lineage>
</organism>